<evidence type="ECO:0008006" key="3">
    <source>
        <dbReference type="Google" id="ProtNLM"/>
    </source>
</evidence>
<reference evidence="1" key="1">
    <citation type="submission" date="2023-11" db="EMBL/GenBank/DDBJ databases">
        <authorList>
            <person name="De Vega J J."/>
            <person name="De Vega J J."/>
        </authorList>
    </citation>
    <scope>NUCLEOTIDE SEQUENCE</scope>
</reference>
<organism evidence="1 2">
    <name type="scientific">Mycena citricolor</name>
    <dbReference type="NCBI Taxonomy" id="2018698"/>
    <lineage>
        <taxon>Eukaryota</taxon>
        <taxon>Fungi</taxon>
        <taxon>Dikarya</taxon>
        <taxon>Basidiomycota</taxon>
        <taxon>Agaricomycotina</taxon>
        <taxon>Agaricomycetes</taxon>
        <taxon>Agaricomycetidae</taxon>
        <taxon>Agaricales</taxon>
        <taxon>Marasmiineae</taxon>
        <taxon>Mycenaceae</taxon>
        <taxon>Mycena</taxon>
    </lineage>
</organism>
<dbReference type="AlphaFoldDB" id="A0AAD2Q3B9"/>
<feature type="non-terminal residue" evidence="1">
    <location>
        <position position="1"/>
    </location>
</feature>
<accession>A0AAD2Q3B9</accession>
<dbReference type="Pfam" id="PF11894">
    <property type="entry name" value="Nup192"/>
    <property type="match status" value="1"/>
</dbReference>
<protein>
    <recommendedName>
        <fullName evidence="3">Nucleoporin</fullName>
    </recommendedName>
</protein>
<dbReference type="InterPro" id="IPR021827">
    <property type="entry name" value="Nup186/Nup192/Nup205"/>
</dbReference>
<evidence type="ECO:0000313" key="1">
    <source>
        <dbReference type="EMBL" id="CAK5271463.1"/>
    </source>
</evidence>
<dbReference type="Proteomes" id="UP001295794">
    <property type="component" value="Unassembled WGS sequence"/>
</dbReference>
<comment type="caution">
    <text evidence="1">The sequence shown here is derived from an EMBL/GenBank/DDBJ whole genome shotgun (WGS) entry which is preliminary data.</text>
</comment>
<evidence type="ECO:0000313" key="2">
    <source>
        <dbReference type="Proteomes" id="UP001295794"/>
    </source>
</evidence>
<name>A0AAD2Q3B9_9AGAR</name>
<sequence>METISRLRVLLMRAFAGEGGEEVMDELMAHKTCLLNLFEVGGRSAAEQKELEGGKTTLPSGHTLSVNADFTRQALFVSQQLEVSERYIAGILHALTVSSPHLHTQPVQCVEGAIDEYHLRRRHLADSLVYLLQATEAVSRGEAEGNIIFQRAAEFVYFDLFSTEGGLAPKIIKELQNLGVLVAKAEAAKKNARTGTIPPTGQTGVVPALGATVFQGHSESLQYERRQLGATLPLLARLGLLSSADVEAIVQWLVGNPNQPLTFYLLTAVFNALDPVDPEYEPDTKRAGLATQMVAWMTRKLSPTNQEWKEAGLKSAVLLKWTLFVTDARHRSPDLETKAGFKTEELETQIWNAIQGDALTYLLMALAQLYRSSPLLPSIVRSLPPLNTEQTEWRELPAPEFLQSVYDAFEVLVRSLILHASSELRKIKQRQEDIVLASR</sequence>
<keyword evidence="2" id="KW-1185">Reference proteome</keyword>
<proteinExistence type="predicted"/>
<dbReference type="GO" id="GO:0005643">
    <property type="term" value="C:nuclear pore"/>
    <property type="evidence" value="ECO:0007669"/>
    <property type="project" value="InterPro"/>
</dbReference>
<dbReference type="EMBL" id="CAVNYO010000171">
    <property type="protein sequence ID" value="CAK5271463.1"/>
    <property type="molecule type" value="Genomic_DNA"/>
</dbReference>
<gene>
    <name evidence="1" type="ORF">MYCIT1_LOCUS16525</name>
</gene>